<evidence type="ECO:0000256" key="1">
    <source>
        <dbReference type="SAM" id="MobiDB-lite"/>
    </source>
</evidence>
<dbReference type="GeneID" id="20346835"/>
<dbReference type="HOGENOM" id="CLU_516823_0_0_1"/>
<evidence type="ECO:0000313" key="3">
    <source>
        <dbReference type="EMBL" id="EJT76458.1"/>
    </source>
</evidence>
<dbReference type="EMBL" id="GL385397">
    <property type="protein sequence ID" value="EJT76458.1"/>
    <property type="molecule type" value="Genomic_DNA"/>
</dbReference>
<sequence>MGDPNWPRVSFERLREVEPIRARVGLRLKPFPTPAIDGSVRYSSRRQVLSRTCPHMRHSWFAHAVGPAAPPERLAAEARKTLFHLLEGVVPRAPRPKEPERPPVDSEPPPSFNVPPPRPDFLLGSGHPLVNPQLFPGPPELIPTPPVLQVPPGQQFLPAPVEQPTPGYGIPRCVPPRERVLSQDEQARDRRRVLKVFDDAVREANPPAPGAGLEEPSPSFEHFPRLPAELRLEIWKHALGFGGGRTFTAEYNQPGMASTWSSRLAMPLMARVNREARAVARAAVRVRERSESGKKELRAWVLPGDSIHIGSPLDNSRTASRFEKAMPAFTSLATFFGPIVEYSERPRARAYAKISRCFRRARTVMVAVQIIHIIISTGDGAAAKTAKDLSLDPDQPFISTDVEPDGPDAATTYRVYDTGLIKYLASPLRASVVVPLSDRARIEELLAIGTAVGQFGDGLSSLPSRLLAMGSHSNAYCLDDCLQRWWLAHGLPKVRAAFEKRMRPGSRLPDFVPAVQFTFEWPRDESE</sequence>
<reference evidence="4" key="4">
    <citation type="journal article" date="2015" name="G3 (Bethesda)">
        <title>Genome sequences of three phytopathogenic species of the Magnaporthaceae family of fungi.</title>
        <authorList>
            <person name="Okagaki L.H."/>
            <person name="Nunes C.C."/>
            <person name="Sailsbery J."/>
            <person name="Clay B."/>
            <person name="Brown D."/>
            <person name="John T."/>
            <person name="Oh Y."/>
            <person name="Young N."/>
            <person name="Fitzgerald M."/>
            <person name="Haas B.J."/>
            <person name="Zeng Q."/>
            <person name="Young S."/>
            <person name="Adiconis X."/>
            <person name="Fan L."/>
            <person name="Levin J.Z."/>
            <person name="Mitchell T.K."/>
            <person name="Okubara P.A."/>
            <person name="Farman M.L."/>
            <person name="Kohn L.M."/>
            <person name="Birren B."/>
            <person name="Ma L.-J."/>
            <person name="Dean R.A."/>
        </authorList>
    </citation>
    <scope>NUCLEOTIDE SEQUENCE</scope>
    <source>
        <strain evidence="4">R3-111a-1</strain>
    </source>
</reference>
<proteinExistence type="predicted"/>
<dbReference type="eggNOG" id="ENOG502RNCC">
    <property type="taxonomic scope" value="Eukaryota"/>
</dbReference>
<reference evidence="5" key="1">
    <citation type="submission" date="2010-07" db="EMBL/GenBank/DDBJ databases">
        <title>The genome sequence of Gaeumannomyces graminis var. tritici strain R3-111a-1.</title>
        <authorList>
            <consortium name="The Broad Institute Genome Sequencing Platform"/>
            <person name="Ma L.-J."/>
            <person name="Dead R."/>
            <person name="Young S."/>
            <person name="Zeng Q."/>
            <person name="Koehrsen M."/>
            <person name="Alvarado L."/>
            <person name="Berlin A."/>
            <person name="Chapman S.B."/>
            <person name="Chen Z."/>
            <person name="Freedman E."/>
            <person name="Gellesch M."/>
            <person name="Goldberg J."/>
            <person name="Griggs A."/>
            <person name="Gujja S."/>
            <person name="Heilman E.R."/>
            <person name="Heiman D."/>
            <person name="Hepburn T."/>
            <person name="Howarth C."/>
            <person name="Jen D."/>
            <person name="Larson L."/>
            <person name="Mehta T."/>
            <person name="Neiman D."/>
            <person name="Pearson M."/>
            <person name="Roberts A."/>
            <person name="Saif S."/>
            <person name="Shea T."/>
            <person name="Shenoy N."/>
            <person name="Sisk P."/>
            <person name="Stolte C."/>
            <person name="Sykes S."/>
            <person name="Walk T."/>
            <person name="White J."/>
            <person name="Yandava C."/>
            <person name="Haas B."/>
            <person name="Nusbaum C."/>
            <person name="Birren B."/>
        </authorList>
    </citation>
    <scope>NUCLEOTIDE SEQUENCE [LARGE SCALE GENOMIC DNA]</scope>
    <source>
        <strain evidence="5">R3-111a-1</strain>
    </source>
</reference>
<feature type="domain" description="2EXR" evidence="2">
    <location>
        <begin position="220"/>
        <end position="286"/>
    </location>
</feature>
<gene>
    <name evidence="4" type="primary">20346835</name>
    <name evidence="3" type="ORF">GGTG_06377</name>
</gene>
<feature type="compositionally biased region" description="Pro residues" evidence="1">
    <location>
        <begin position="105"/>
        <end position="119"/>
    </location>
</feature>
<dbReference type="InterPro" id="IPR045518">
    <property type="entry name" value="2EXR"/>
</dbReference>
<reference evidence="4" key="5">
    <citation type="submission" date="2018-04" db="UniProtKB">
        <authorList>
            <consortium name="EnsemblFungi"/>
        </authorList>
    </citation>
    <scope>IDENTIFICATION</scope>
    <source>
        <strain evidence="4">R3-111a-1</strain>
    </source>
</reference>
<dbReference type="VEuPathDB" id="FungiDB:GGTG_06377"/>
<evidence type="ECO:0000313" key="5">
    <source>
        <dbReference type="Proteomes" id="UP000006039"/>
    </source>
</evidence>
<dbReference type="RefSeq" id="XP_009222458.1">
    <property type="nucleotide sequence ID" value="XM_009224194.1"/>
</dbReference>
<dbReference type="EnsemblFungi" id="EJT76458">
    <property type="protein sequence ID" value="EJT76458"/>
    <property type="gene ID" value="GGTG_06377"/>
</dbReference>
<name>J3NYM5_GAET3</name>
<protein>
    <recommendedName>
        <fullName evidence="2">2EXR domain-containing protein</fullName>
    </recommendedName>
</protein>
<reference evidence="3" key="2">
    <citation type="submission" date="2010-07" db="EMBL/GenBank/DDBJ databases">
        <authorList>
            <consortium name="The Broad Institute Genome Sequencing Platform"/>
            <consortium name="Broad Institute Genome Sequencing Center for Infectious Disease"/>
            <person name="Ma L.-J."/>
            <person name="Dead R."/>
            <person name="Young S."/>
            <person name="Zeng Q."/>
            <person name="Koehrsen M."/>
            <person name="Alvarado L."/>
            <person name="Berlin A."/>
            <person name="Chapman S.B."/>
            <person name="Chen Z."/>
            <person name="Freedman E."/>
            <person name="Gellesch M."/>
            <person name="Goldberg J."/>
            <person name="Griggs A."/>
            <person name="Gujja S."/>
            <person name="Heilman E.R."/>
            <person name="Heiman D."/>
            <person name="Hepburn T."/>
            <person name="Howarth C."/>
            <person name="Jen D."/>
            <person name="Larson L."/>
            <person name="Mehta T."/>
            <person name="Neiman D."/>
            <person name="Pearson M."/>
            <person name="Roberts A."/>
            <person name="Saif S."/>
            <person name="Shea T."/>
            <person name="Shenoy N."/>
            <person name="Sisk P."/>
            <person name="Stolte C."/>
            <person name="Sykes S."/>
            <person name="Walk T."/>
            <person name="White J."/>
            <person name="Yandava C."/>
            <person name="Haas B."/>
            <person name="Nusbaum C."/>
            <person name="Birren B."/>
        </authorList>
    </citation>
    <scope>NUCLEOTIDE SEQUENCE</scope>
    <source>
        <strain evidence="3">R3-111a-1</strain>
    </source>
</reference>
<dbReference type="AlphaFoldDB" id="J3NYM5"/>
<dbReference type="Proteomes" id="UP000006039">
    <property type="component" value="Unassembled WGS sequence"/>
</dbReference>
<accession>J3NYM5</accession>
<feature type="region of interest" description="Disordered" evidence="1">
    <location>
        <begin position="154"/>
        <end position="175"/>
    </location>
</feature>
<keyword evidence="5" id="KW-1185">Reference proteome</keyword>
<feature type="region of interest" description="Disordered" evidence="1">
    <location>
        <begin position="89"/>
        <end position="124"/>
    </location>
</feature>
<dbReference type="OrthoDB" id="3546385at2759"/>
<evidence type="ECO:0000259" key="2">
    <source>
        <dbReference type="Pfam" id="PF20150"/>
    </source>
</evidence>
<reference evidence="3" key="3">
    <citation type="submission" date="2010-09" db="EMBL/GenBank/DDBJ databases">
        <title>Annotation of Gaeumannomyces graminis var. tritici R3-111a-1.</title>
        <authorList>
            <consortium name="The Broad Institute Genome Sequencing Platform"/>
            <person name="Ma L.-J."/>
            <person name="Dead R."/>
            <person name="Young S.K."/>
            <person name="Zeng Q."/>
            <person name="Gargeya S."/>
            <person name="Fitzgerald M."/>
            <person name="Haas B."/>
            <person name="Abouelleil A."/>
            <person name="Alvarado L."/>
            <person name="Arachchi H.M."/>
            <person name="Berlin A."/>
            <person name="Brown A."/>
            <person name="Chapman S.B."/>
            <person name="Chen Z."/>
            <person name="Dunbar C."/>
            <person name="Freedman E."/>
            <person name="Gearin G."/>
            <person name="Gellesch M."/>
            <person name="Goldberg J."/>
            <person name="Griggs A."/>
            <person name="Gujja S."/>
            <person name="Heiman D."/>
            <person name="Howarth C."/>
            <person name="Larson L."/>
            <person name="Lui A."/>
            <person name="MacDonald P.J.P."/>
            <person name="Mehta T."/>
            <person name="Montmayeur A."/>
            <person name="Murphy C."/>
            <person name="Neiman D."/>
            <person name="Pearson M."/>
            <person name="Priest M."/>
            <person name="Roberts A."/>
            <person name="Saif S."/>
            <person name="Shea T."/>
            <person name="Shenoy N."/>
            <person name="Sisk P."/>
            <person name="Stolte C."/>
            <person name="Sykes S."/>
            <person name="Yandava C."/>
            <person name="Wortman J."/>
            <person name="Nusbaum C."/>
            <person name="Birren B."/>
        </authorList>
    </citation>
    <scope>NUCLEOTIDE SEQUENCE</scope>
    <source>
        <strain evidence="3">R3-111a-1</strain>
    </source>
</reference>
<dbReference type="Pfam" id="PF20150">
    <property type="entry name" value="2EXR"/>
    <property type="match status" value="1"/>
</dbReference>
<organism evidence="3">
    <name type="scientific">Gaeumannomyces tritici (strain R3-111a-1)</name>
    <name type="common">Wheat and barley take-all root rot fungus</name>
    <name type="synonym">Gaeumannomyces graminis var. tritici</name>
    <dbReference type="NCBI Taxonomy" id="644352"/>
    <lineage>
        <taxon>Eukaryota</taxon>
        <taxon>Fungi</taxon>
        <taxon>Dikarya</taxon>
        <taxon>Ascomycota</taxon>
        <taxon>Pezizomycotina</taxon>
        <taxon>Sordariomycetes</taxon>
        <taxon>Sordariomycetidae</taxon>
        <taxon>Magnaporthales</taxon>
        <taxon>Magnaporthaceae</taxon>
        <taxon>Gaeumannomyces</taxon>
    </lineage>
</organism>
<feature type="compositionally biased region" description="Basic and acidic residues" evidence="1">
    <location>
        <begin position="95"/>
        <end position="104"/>
    </location>
</feature>
<evidence type="ECO:0000313" key="4">
    <source>
        <dbReference type="EnsemblFungi" id="EJT76458"/>
    </source>
</evidence>